<gene>
    <name evidence="1" type="ORF">EOD40_00460</name>
</gene>
<comment type="caution">
    <text evidence="1">The sequence shown here is derived from an EMBL/GenBank/DDBJ whole genome shotgun (WGS) entry which is preliminary data.</text>
</comment>
<keyword evidence="2" id="KW-1185">Reference proteome</keyword>
<dbReference type="SUPFAM" id="SSF50630">
    <property type="entry name" value="Acid proteases"/>
    <property type="match status" value="1"/>
</dbReference>
<evidence type="ECO:0008006" key="3">
    <source>
        <dbReference type="Google" id="ProtNLM"/>
    </source>
</evidence>
<organism evidence="1 2">
    <name type="scientific">Flavobacterium sufflavum</name>
    <dbReference type="NCBI Taxonomy" id="1921138"/>
    <lineage>
        <taxon>Bacteria</taxon>
        <taxon>Pseudomonadati</taxon>
        <taxon>Bacteroidota</taxon>
        <taxon>Flavobacteriia</taxon>
        <taxon>Flavobacteriales</taxon>
        <taxon>Flavobacteriaceae</taxon>
        <taxon>Flavobacterium</taxon>
    </lineage>
</organism>
<dbReference type="InterPro" id="IPR021109">
    <property type="entry name" value="Peptidase_aspartic_dom_sf"/>
</dbReference>
<dbReference type="CDD" id="cd05483">
    <property type="entry name" value="retropepsin_like_bacteria"/>
    <property type="match status" value="1"/>
</dbReference>
<evidence type="ECO:0000313" key="2">
    <source>
        <dbReference type="Proteomes" id="UP000285211"/>
    </source>
</evidence>
<accession>A0A3S2V7H4</accession>
<protein>
    <recommendedName>
        <fullName evidence="3">Peptidase A2 domain-containing protein</fullName>
    </recommendedName>
</protein>
<dbReference type="InterPro" id="IPR034122">
    <property type="entry name" value="Retropepsin-like_bacterial"/>
</dbReference>
<dbReference type="EMBL" id="SACJ01000001">
    <property type="protein sequence ID" value="RVT79618.1"/>
    <property type="molecule type" value="Genomic_DNA"/>
</dbReference>
<evidence type="ECO:0000313" key="1">
    <source>
        <dbReference type="EMBL" id="RVT79618.1"/>
    </source>
</evidence>
<dbReference type="RefSeq" id="WP_128192937.1">
    <property type="nucleotide sequence ID" value="NZ_SACJ01000001.1"/>
</dbReference>
<name>A0A3S2V7H4_9FLAO</name>
<dbReference type="Pfam" id="PF13650">
    <property type="entry name" value="Asp_protease_2"/>
    <property type="match status" value="1"/>
</dbReference>
<dbReference type="AlphaFoldDB" id="A0A3S2V7H4"/>
<dbReference type="OrthoDB" id="5580718at2"/>
<sequence>MIRKRNLVLFLSILVLLLSISLSFYNRLKVVTIPIELYSDFIVVPTTINGITYHFILDTGAPTCISEDIFKKLKLEVKDSIKGVDFFGNKKWVKQTTISSLQLKNFEINNRTVSVVKVLQPFKHKKIVIDGYLGSDTFTNLIIKIDTKNKQLKVSKSHFNMKHEKTSSVKFNTFGTQNTPLLLTSYSDGSCKDTTLFDTGSRRLYEIKMDSYNKLISNNSIKKENIIGTVASKDNYSSGLFGKHNDTTINYFAKIDSVSIGKLVMHGFPVLTCSNKHYSIIGAQFLKYGIVTFDFKNKVFFFEPYK</sequence>
<reference evidence="1 2" key="1">
    <citation type="submission" date="2019-01" db="EMBL/GenBank/DDBJ databases">
        <authorList>
            <person name="Chen W.-M."/>
        </authorList>
    </citation>
    <scope>NUCLEOTIDE SEQUENCE [LARGE SCALE GENOMIC DNA]</scope>
    <source>
        <strain evidence="1 2">BBQ-12</strain>
    </source>
</reference>
<dbReference type="Proteomes" id="UP000285211">
    <property type="component" value="Unassembled WGS sequence"/>
</dbReference>
<proteinExistence type="predicted"/>
<dbReference type="Gene3D" id="2.40.70.10">
    <property type="entry name" value="Acid Proteases"/>
    <property type="match status" value="1"/>
</dbReference>